<protein>
    <submittedName>
        <fullName evidence="1">Endonuclease domain-containing protein</fullName>
    </submittedName>
</protein>
<proteinExistence type="predicted"/>
<dbReference type="GO" id="GO:0004519">
    <property type="term" value="F:endonuclease activity"/>
    <property type="evidence" value="ECO:0007669"/>
    <property type="project" value="UniProtKB-KW"/>
</dbReference>
<dbReference type="Proteomes" id="UP000829401">
    <property type="component" value="Chromosome"/>
</dbReference>
<dbReference type="KEGG" id="aaco:K1I37_03600"/>
<organism evidence="1 2">
    <name type="scientific">Alicyclobacillus acidoterrestris (strain ATCC 49025 / DSM 3922 / CIP 106132 / NCIMB 13137 / GD3B)</name>
    <dbReference type="NCBI Taxonomy" id="1356854"/>
    <lineage>
        <taxon>Bacteria</taxon>
        <taxon>Bacillati</taxon>
        <taxon>Bacillota</taxon>
        <taxon>Bacilli</taxon>
        <taxon>Bacillales</taxon>
        <taxon>Alicyclobacillaceae</taxon>
        <taxon>Alicyclobacillus</taxon>
    </lineage>
</organism>
<reference evidence="2" key="1">
    <citation type="journal article" date="2022" name="G3 (Bethesda)">
        <title>Unveiling the complete genome sequence of Alicyclobacillus acidoterrestris DSM 3922T, a taint-producing strain.</title>
        <authorList>
            <person name="Leonardo I.C."/>
            <person name="Barreto Crespo M.T."/>
            <person name="Gaspar F.B."/>
        </authorList>
    </citation>
    <scope>NUCLEOTIDE SEQUENCE [LARGE SCALE GENOMIC DNA]</scope>
    <source>
        <strain evidence="2">DSM 3922</strain>
    </source>
</reference>
<accession>A0A9E6ZG39</accession>
<gene>
    <name evidence="1" type="ORF">K1I37_03600</name>
</gene>
<accession>T0BTK1</accession>
<dbReference type="RefSeq" id="WP_021297321.1">
    <property type="nucleotide sequence ID" value="NZ_AURB01000151.1"/>
</dbReference>
<evidence type="ECO:0000313" key="1">
    <source>
        <dbReference type="EMBL" id="UNO49635.1"/>
    </source>
</evidence>
<dbReference type="STRING" id="1356854.N007_11365"/>
<dbReference type="AlphaFoldDB" id="T0BTK1"/>
<keyword evidence="2" id="KW-1185">Reference proteome</keyword>
<keyword evidence="1" id="KW-0255">Endonuclease</keyword>
<keyword evidence="1" id="KW-0540">Nuclease</keyword>
<dbReference type="OrthoDB" id="2677830at2"/>
<keyword evidence="1" id="KW-0378">Hydrolase</keyword>
<dbReference type="EMBL" id="CP080467">
    <property type="protein sequence ID" value="UNO49635.1"/>
    <property type="molecule type" value="Genomic_DNA"/>
</dbReference>
<evidence type="ECO:0000313" key="2">
    <source>
        <dbReference type="Proteomes" id="UP000829401"/>
    </source>
</evidence>
<sequence>MNFQQEYEAFLHYHRARRAGERLRRLQDGLGHAEQAFVESVWWPMFNHFQHLHPEYEIQDYNDGYRYLDFAYVLPHFRVAVEIDGIGPHWRNITQWKFSEHCQRQNHLVIDGWHVLRFTYEDVKERPRLCQRTIQQLLGNVNPAADSPIATASSVERDIIRIATRSAHPITPQLIAQLLDLHVRRAQSLLRSLAVKEWLTPASGTKRIRSYRLHPSRRNVRLW</sequence>
<dbReference type="eggNOG" id="COG1974">
    <property type="taxonomic scope" value="Bacteria"/>
</dbReference>
<dbReference type="Gene3D" id="3.40.960.10">
    <property type="entry name" value="VSR Endonuclease"/>
    <property type="match status" value="1"/>
</dbReference>
<name>T0BTK1_ALIAG</name>